<keyword evidence="1" id="KW-0175">Coiled coil</keyword>
<evidence type="ECO:0000313" key="4">
    <source>
        <dbReference type="Proteomes" id="UP000199411"/>
    </source>
</evidence>
<sequence length="174" mass="19903">MIEINLLTSIGEKPKQKGLKDNFWIILLLVVLFEVAVMFGVSAFEKSKIKHLEEKRNYLSNLSTKIKAIQNDQQKANQLINTISKLEHGKNLPIEILYALSDALPNNVWLTRVEKQANTLNISASSLDIDSISIFMNNLLSQKIIKDVRFNQGVTKTNDQKQNIYQFTLICELR</sequence>
<dbReference type="EMBL" id="FMYU01000001">
    <property type="protein sequence ID" value="SDC00136.1"/>
    <property type="molecule type" value="Genomic_DNA"/>
</dbReference>
<keyword evidence="2" id="KW-1133">Transmembrane helix</keyword>
<name>A0A1G6I324_9BACT</name>
<dbReference type="InterPro" id="IPR007813">
    <property type="entry name" value="PilN"/>
</dbReference>
<reference evidence="4" key="1">
    <citation type="submission" date="2016-10" db="EMBL/GenBank/DDBJ databases">
        <authorList>
            <person name="Varghese N."/>
            <person name="Submissions S."/>
        </authorList>
    </citation>
    <scope>NUCLEOTIDE SEQUENCE [LARGE SCALE GENOMIC DNA]</scope>
    <source>
        <strain evidence="4">DSM 8415</strain>
    </source>
</reference>
<dbReference type="Proteomes" id="UP000199411">
    <property type="component" value="Unassembled WGS sequence"/>
</dbReference>
<keyword evidence="2" id="KW-0472">Membrane</keyword>
<dbReference type="PANTHER" id="PTHR40278">
    <property type="entry name" value="DNA UTILIZATION PROTEIN HOFN"/>
    <property type="match status" value="1"/>
</dbReference>
<protein>
    <submittedName>
        <fullName evidence="3">Type IV pilus assembly protein PilN</fullName>
    </submittedName>
</protein>
<feature type="coiled-coil region" evidence="1">
    <location>
        <begin position="52"/>
        <end position="79"/>
    </location>
</feature>
<organism evidence="3 4">
    <name type="scientific">Desulfurella multipotens</name>
    <dbReference type="NCBI Taxonomy" id="79269"/>
    <lineage>
        <taxon>Bacteria</taxon>
        <taxon>Pseudomonadati</taxon>
        <taxon>Campylobacterota</taxon>
        <taxon>Desulfurellia</taxon>
        <taxon>Desulfurellales</taxon>
        <taxon>Desulfurellaceae</taxon>
        <taxon>Desulfurella</taxon>
    </lineage>
</organism>
<evidence type="ECO:0000256" key="2">
    <source>
        <dbReference type="SAM" id="Phobius"/>
    </source>
</evidence>
<evidence type="ECO:0000256" key="1">
    <source>
        <dbReference type="SAM" id="Coils"/>
    </source>
</evidence>
<evidence type="ECO:0000313" key="3">
    <source>
        <dbReference type="EMBL" id="SDC00136.1"/>
    </source>
</evidence>
<dbReference type="InterPro" id="IPR052534">
    <property type="entry name" value="Extracell_DNA_Util/SecSys_Comp"/>
</dbReference>
<proteinExistence type="predicted"/>
<dbReference type="Pfam" id="PF05137">
    <property type="entry name" value="PilN"/>
    <property type="match status" value="1"/>
</dbReference>
<dbReference type="AlphaFoldDB" id="A0A1G6I324"/>
<dbReference type="OrthoDB" id="5296173at2"/>
<gene>
    <name evidence="3" type="ORF">SAMN05660835_00184</name>
</gene>
<feature type="transmembrane region" description="Helical" evidence="2">
    <location>
        <begin position="23"/>
        <end position="44"/>
    </location>
</feature>
<dbReference type="RefSeq" id="WP_092127505.1">
    <property type="nucleotide sequence ID" value="NZ_FMYU01000001.1"/>
</dbReference>
<accession>A0A1G6I324</accession>
<dbReference type="PANTHER" id="PTHR40278:SF1">
    <property type="entry name" value="DNA UTILIZATION PROTEIN HOFN"/>
    <property type="match status" value="1"/>
</dbReference>
<keyword evidence="2" id="KW-0812">Transmembrane</keyword>
<keyword evidence="4" id="KW-1185">Reference proteome</keyword>